<evidence type="ECO:0000256" key="1">
    <source>
        <dbReference type="ARBA" id="ARBA00004123"/>
    </source>
</evidence>
<dbReference type="PANTHER" id="PTHR31920">
    <property type="entry name" value="B3 DOMAIN-CONTAINING"/>
    <property type="match status" value="1"/>
</dbReference>
<name>A0A2P6PAI9_ROSCH</name>
<evidence type="ECO:0000259" key="6">
    <source>
        <dbReference type="PROSITE" id="PS50863"/>
    </source>
</evidence>
<proteinExistence type="predicted"/>
<dbReference type="AlphaFoldDB" id="A0A2P6PAI9"/>
<evidence type="ECO:0000256" key="4">
    <source>
        <dbReference type="ARBA" id="ARBA00023163"/>
    </source>
</evidence>
<feature type="domain" description="TF-B3" evidence="6">
    <location>
        <begin position="31"/>
        <end position="128"/>
    </location>
</feature>
<dbReference type="Proteomes" id="UP000238479">
    <property type="component" value="Chromosome 7"/>
</dbReference>
<gene>
    <name evidence="7" type="ORF">RchiOBHm_Chr7g0211791</name>
</gene>
<dbReference type="InterPro" id="IPR050655">
    <property type="entry name" value="Plant_B3_domain"/>
</dbReference>
<dbReference type="Pfam" id="PF02362">
    <property type="entry name" value="B3"/>
    <property type="match status" value="2"/>
</dbReference>
<dbReference type="SMART" id="SM01019">
    <property type="entry name" value="B3"/>
    <property type="match status" value="2"/>
</dbReference>
<evidence type="ECO:0000256" key="3">
    <source>
        <dbReference type="ARBA" id="ARBA00023125"/>
    </source>
</evidence>
<sequence length="282" mass="31581">MATMSRPMASRSNRLMNREGRGHGFPVDSPSFCLKIVTAVDLQDGKELPELAVTKYGNCMADSIFLKVPNCGTSWPVELKKTIRGSRIWLQKGWERFTDFYSIDQDYFIVLSYEGEHSYFQVHIFNCSNMEIGYPICGGAGGCMSTPNSKGTSFPSASSAGRDQNNDNQRDFYGANNFKFGDKPSFRVTMTEKYLSSLLRVPLDFTIKHLCEIGSHSTVTLQTSGERTWTVQCAVSKCGKNARFNRASWRGFVKGNQLEAGDDCLFELTGERMLKVNIARAK</sequence>
<dbReference type="GO" id="GO:0005634">
    <property type="term" value="C:nucleus"/>
    <property type="evidence" value="ECO:0007669"/>
    <property type="project" value="UniProtKB-SubCell"/>
</dbReference>
<dbReference type="STRING" id="74649.A0A2P6PAI9"/>
<feature type="domain" description="TF-B3" evidence="6">
    <location>
        <begin position="184"/>
        <end position="282"/>
    </location>
</feature>
<accession>A0A2P6PAI9</accession>
<evidence type="ECO:0000313" key="8">
    <source>
        <dbReference type="Proteomes" id="UP000238479"/>
    </source>
</evidence>
<dbReference type="EMBL" id="PDCK01000045">
    <property type="protein sequence ID" value="PRQ18947.1"/>
    <property type="molecule type" value="Genomic_DNA"/>
</dbReference>
<protein>
    <submittedName>
        <fullName evidence="7">Putative transcription factor B3-Domain family</fullName>
    </submittedName>
</protein>
<reference evidence="7 8" key="1">
    <citation type="journal article" date="2018" name="Nat. Genet.">
        <title>The Rosa genome provides new insights in the design of modern roses.</title>
        <authorList>
            <person name="Bendahmane M."/>
        </authorList>
    </citation>
    <scope>NUCLEOTIDE SEQUENCE [LARGE SCALE GENOMIC DNA]</scope>
    <source>
        <strain evidence="8">cv. Old Blush</strain>
    </source>
</reference>
<dbReference type="PANTHER" id="PTHR31920:SF37">
    <property type="entry name" value="B3 DOMAIN-CONTAINING TRANSCRIPTION FACTOR VRN1"/>
    <property type="match status" value="1"/>
</dbReference>
<dbReference type="Gene3D" id="2.40.330.10">
    <property type="entry name" value="DNA-binding pseudobarrel domain"/>
    <property type="match status" value="2"/>
</dbReference>
<dbReference type="CDD" id="cd10017">
    <property type="entry name" value="B3_DNA"/>
    <property type="match status" value="2"/>
</dbReference>
<dbReference type="SUPFAM" id="SSF101936">
    <property type="entry name" value="DNA-binding pseudobarrel domain"/>
    <property type="match status" value="2"/>
</dbReference>
<keyword evidence="5" id="KW-0539">Nucleus</keyword>
<dbReference type="PROSITE" id="PS50863">
    <property type="entry name" value="B3"/>
    <property type="match status" value="2"/>
</dbReference>
<keyword evidence="2" id="KW-0805">Transcription regulation</keyword>
<comment type="subcellular location">
    <subcellularLocation>
        <location evidence="1">Nucleus</location>
    </subcellularLocation>
</comment>
<dbReference type="GO" id="GO:0003677">
    <property type="term" value="F:DNA binding"/>
    <property type="evidence" value="ECO:0007669"/>
    <property type="project" value="UniProtKB-KW"/>
</dbReference>
<organism evidence="7 8">
    <name type="scientific">Rosa chinensis</name>
    <name type="common">China rose</name>
    <dbReference type="NCBI Taxonomy" id="74649"/>
    <lineage>
        <taxon>Eukaryota</taxon>
        <taxon>Viridiplantae</taxon>
        <taxon>Streptophyta</taxon>
        <taxon>Embryophyta</taxon>
        <taxon>Tracheophyta</taxon>
        <taxon>Spermatophyta</taxon>
        <taxon>Magnoliopsida</taxon>
        <taxon>eudicotyledons</taxon>
        <taxon>Gunneridae</taxon>
        <taxon>Pentapetalae</taxon>
        <taxon>rosids</taxon>
        <taxon>fabids</taxon>
        <taxon>Rosales</taxon>
        <taxon>Rosaceae</taxon>
        <taxon>Rosoideae</taxon>
        <taxon>Rosoideae incertae sedis</taxon>
        <taxon>Rosa</taxon>
    </lineage>
</organism>
<keyword evidence="4" id="KW-0804">Transcription</keyword>
<keyword evidence="3" id="KW-0238">DNA-binding</keyword>
<comment type="caution">
    <text evidence="7">The sequence shown here is derived from an EMBL/GenBank/DDBJ whole genome shotgun (WGS) entry which is preliminary data.</text>
</comment>
<dbReference type="InterPro" id="IPR003340">
    <property type="entry name" value="B3_DNA-bd"/>
</dbReference>
<evidence type="ECO:0000256" key="2">
    <source>
        <dbReference type="ARBA" id="ARBA00023015"/>
    </source>
</evidence>
<dbReference type="OrthoDB" id="1148297at2759"/>
<keyword evidence="8" id="KW-1185">Reference proteome</keyword>
<dbReference type="Gramene" id="PRQ18947">
    <property type="protein sequence ID" value="PRQ18947"/>
    <property type="gene ID" value="RchiOBHm_Chr7g0211791"/>
</dbReference>
<evidence type="ECO:0000313" key="7">
    <source>
        <dbReference type="EMBL" id="PRQ18947.1"/>
    </source>
</evidence>
<evidence type="ECO:0000256" key="5">
    <source>
        <dbReference type="ARBA" id="ARBA00023242"/>
    </source>
</evidence>
<dbReference type="InterPro" id="IPR015300">
    <property type="entry name" value="DNA-bd_pseudobarrel_sf"/>
</dbReference>